<organism evidence="1 2">
    <name type="scientific">Hypoxylon rubiginosum</name>
    <dbReference type="NCBI Taxonomy" id="110542"/>
    <lineage>
        <taxon>Eukaryota</taxon>
        <taxon>Fungi</taxon>
        <taxon>Dikarya</taxon>
        <taxon>Ascomycota</taxon>
        <taxon>Pezizomycotina</taxon>
        <taxon>Sordariomycetes</taxon>
        <taxon>Xylariomycetidae</taxon>
        <taxon>Xylariales</taxon>
        <taxon>Hypoxylaceae</taxon>
        <taxon>Hypoxylon</taxon>
    </lineage>
</organism>
<evidence type="ECO:0000313" key="1">
    <source>
        <dbReference type="EMBL" id="KAI6093827.1"/>
    </source>
</evidence>
<protein>
    <submittedName>
        <fullName evidence="1">Uncharacterized protein</fullName>
    </submittedName>
</protein>
<name>A0ACC0DLU4_9PEZI</name>
<comment type="caution">
    <text evidence="1">The sequence shown here is derived from an EMBL/GenBank/DDBJ whole genome shotgun (WGS) entry which is preliminary data.</text>
</comment>
<keyword evidence="2" id="KW-1185">Reference proteome</keyword>
<gene>
    <name evidence="1" type="ORF">F4821DRAFT_252827</name>
</gene>
<sequence length="368" mass="40116">MANVDAKLLRATKFPPEFSQKVDMQKVNLQVMKKWIASKIFEILGTEDDVVTELCFNLIEGPRYPDIKSMQIQLTGFLDKDTAPFCKDLWKLCLSAQASPQGVPKELLEAKKLELIQEKTRPQKNCELDEKTKSAVTASYQTFEIETDADVDFAVDGAILGAEEGVVAIEPSETAVEDLDAVATDLRHRQDENGTSTVMTETATCPKAVVVAGKSLDVAALPPVQPVPTQKTLYLAPDHPAFDHPPHHATAPEDVDHHLVTGAQRSESVQRGEEETIELVEMIGGEIVFQQVASAGLTVADRAPRRQNGAGIQTQLVAQDLRHVEIETLGDLVAPRRHRIPGHAVVARDDSQFVSLSVAALQPIGVGD</sequence>
<proteinExistence type="predicted"/>
<dbReference type="EMBL" id="MU394280">
    <property type="protein sequence ID" value="KAI6093827.1"/>
    <property type="molecule type" value="Genomic_DNA"/>
</dbReference>
<dbReference type="Proteomes" id="UP001497680">
    <property type="component" value="Unassembled WGS sequence"/>
</dbReference>
<accession>A0ACC0DLU4</accession>
<reference evidence="1 2" key="1">
    <citation type="journal article" date="2022" name="New Phytol.">
        <title>Ecological generalism drives hyperdiversity of secondary metabolite gene clusters in xylarialean endophytes.</title>
        <authorList>
            <person name="Franco M.E.E."/>
            <person name="Wisecaver J.H."/>
            <person name="Arnold A.E."/>
            <person name="Ju Y.M."/>
            <person name="Slot J.C."/>
            <person name="Ahrendt S."/>
            <person name="Moore L.P."/>
            <person name="Eastman K.E."/>
            <person name="Scott K."/>
            <person name="Konkel Z."/>
            <person name="Mondo S.J."/>
            <person name="Kuo A."/>
            <person name="Hayes R.D."/>
            <person name="Haridas S."/>
            <person name="Andreopoulos B."/>
            <person name="Riley R."/>
            <person name="LaButti K."/>
            <person name="Pangilinan J."/>
            <person name="Lipzen A."/>
            <person name="Amirebrahimi M."/>
            <person name="Yan J."/>
            <person name="Adam C."/>
            <person name="Keymanesh K."/>
            <person name="Ng V."/>
            <person name="Louie K."/>
            <person name="Northen T."/>
            <person name="Drula E."/>
            <person name="Henrissat B."/>
            <person name="Hsieh H.M."/>
            <person name="Youens-Clark K."/>
            <person name="Lutzoni F."/>
            <person name="Miadlikowska J."/>
            <person name="Eastwood D.C."/>
            <person name="Hamelin R.C."/>
            <person name="Grigoriev I.V."/>
            <person name="U'Ren J.M."/>
        </authorList>
    </citation>
    <scope>NUCLEOTIDE SEQUENCE [LARGE SCALE GENOMIC DNA]</scope>
    <source>
        <strain evidence="1 2">ER1909</strain>
    </source>
</reference>
<evidence type="ECO:0000313" key="2">
    <source>
        <dbReference type="Proteomes" id="UP001497680"/>
    </source>
</evidence>